<evidence type="ECO:0000313" key="3">
    <source>
        <dbReference type="Proteomes" id="UP000627464"/>
    </source>
</evidence>
<organism evidence="2 3">
    <name type="scientific">Hafnia psychrotolerans</name>
    <dbReference type="NCBI Taxonomy" id="1477018"/>
    <lineage>
        <taxon>Bacteria</taxon>
        <taxon>Pseudomonadati</taxon>
        <taxon>Pseudomonadota</taxon>
        <taxon>Gammaproteobacteria</taxon>
        <taxon>Enterobacterales</taxon>
        <taxon>Hafniaceae</taxon>
        <taxon>Hafnia</taxon>
    </lineage>
</organism>
<sequence length="61" mass="7327">MVNNMEVEVVIGLLIFAFLILNLIQCLIRQRCERVRNKRLKERSEFLAKREAVERQARKQL</sequence>
<accession>A0ABQ1GE77</accession>
<evidence type="ECO:0000256" key="1">
    <source>
        <dbReference type="SAM" id="Phobius"/>
    </source>
</evidence>
<reference evidence="3" key="1">
    <citation type="journal article" date="2019" name="Int. J. Syst. Evol. Microbiol.">
        <title>The Global Catalogue of Microorganisms (GCM) 10K type strain sequencing project: providing services to taxonomists for standard genome sequencing and annotation.</title>
        <authorList>
            <consortium name="The Broad Institute Genomics Platform"/>
            <consortium name="The Broad Institute Genome Sequencing Center for Infectious Disease"/>
            <person name="Wu L."/>
            <person name="Ma J."/>
        </authorList>
    </citation>
    <scope>NUCLEOTIDE SEQUENCE [LARGE SCALE GENOMIC DNA]</scope>
    <source>
        <strain evidence="3">CGMCC 1.12806</strain>
    </source>
</reference>
<keyword evidence="1" id="KW-0812">Transmembrane</keyword>
<protein>
    <submittedName>
        <fullName evidence="2">Uncharacterized protein</fullName>
    </submittedName>
</protein>
<dbReference type="EMBL" id="BMFZ01000003">
    <property type="protein sequence ID" value="GGA42071.1"/>
    <property type="molecule type" value="Genomic_DNA"/>
</dbReference>
<gene>
    <name evidence="2" type="ORF">GCM10011328_16390</name>
</gene>
<keyword evidence="3" id="KW-1185">Reference proteome</keyword>
<comment type="caution">
    <text evidence="2">The sequence shown here is derived from an EMBL/GenBank/DDBJ whole genome shotgun (WGS) entry which is preliminary data.</text>
</comment>
<dbReference type="Proteomes" id="UP000627464">
    <property type="component" value="Unassembled WGS sequence"/>
</dbReference>
<proteinExistence type="predicted"/>
<name>A0ABQ1GE77_9GAMM</name>
<keyword evidence="1" id="KW-1133">Transmembrane helix</keyword>
<feature type="transmembrane region" description="Helical" evidence="1">
    <location>
        <begin position="6"/>
        <end position="28"/>
    </location>
</feature>
<evidence type="ECO:0000313" key="2">
    <source>
        <dbReference type="EMBL" id="GGA42071.1"/>
    </source>
</evidence>
<keyword evidence="1" id="KW-0472">Membrane</keyword>